<dbReference type="OrthoDB" id="8869347at2759"/>
<accession>A0A673VXN2</accession>
<evidence type="ECO:0000313" key="5">
    <source>
        <dbReference type="Proteomes" id="UP000472277"/>
    </source>
</evidence>
<dbReference type="InterPro" id="IPR007110">
    <property type="entry name" value="Ig-like_dom"/>
</dbReference>
<sequence length="331" mass="36909">MAGAHHTLIPLLILKLINAGVHGNQLSQYVNEGADVSLRCDNVVNSDCSLIMWLHTRDSFPNAIQEVSNGKVRVNSKRAEKLSVDTDCSLHVHNVTAEDAGLYTCRILKHQTAFHTDTDTYLSVLTISLSTLLTYLKPDRPVTIRCSLHTYDGPGICKSFINSKVNLNWVDETGRKLQGDSRYQLTGPRCDITLTVTFQKEDNNRKWMCQLTKMEQVKTSVDFTSTFSDIKDTDDDGGEEKDGLKQSVLIGLSMGVVVCVAVCVAAALVLTFRRRAYSVSGNQMPINPGNMVQANNRDDQRTDITYAEVNLPTSRRMVEKDQQTEYATIRT</sequence>
<dbReference type="Pfam" id="PF07686">
    <property type="entry name" value="V-set"/>
    <property type="match status" value="1"/>
</dbReference>
<dbReference type="Ensembl" id="ENSSTUT00000001542.1">
    <property type="protein sequence ID" value="ENSSTUP00000001423.1"/>
    <property type="gene ID" value="ENSSTUG00000000753.1"/>
</dbReference>
<dbReference type="GeneTree" id="ENSGT01140000282606"/>
<keyword evidence="5" id="KW-1185">Reference proteome</keyword>
<proteinExistence type="predicted"/>
<dbReference type="FunCoup" id="A0A673VXN2">
    <property type="interactions" value="5"/>
</dbReference>
<dbReference type="SMART" id="SM00408">
    <property type="entry name" value="IGc2"/>
    <property type="match status" value="1"/>
</dbReference>
<evidence type="ECO:0000256" key="1">
    <source>
        <dbReference type="SAM" id="Phobius"/>
    </source>
</evidence>
<dbReference type="InterPro" id="IPR036179">
    <property type="entry name" value="Ig-like_dom_sf"/>
</dbReference>
<dbReference type="InterPro" id="IPR013106">
    <property type="entry name" value="Ig_V-set"/>
</dbReference>
<feature type="transmembrane region" description="Helical" evidence="1">
    <location>
        <begin position="248"/>
        <end position="270"/>
    </location>
</feature>
<organism evidence="4 5">
    <name type="scientific">Salmo trutta</name>
    <name type="common">Brown trout</name>
    <dbReference type="NCBI Taxonomy" id="8032"/>
    <lineage>
        <taxon>Eukaryota</taxon>
        <taxon>Metazoa</taxon>
        <taxon>Chordata</taxon>
        <taxon>Craniata</taxon>
        <taxon>Vertebrata</taxon>
        <taxon>Euteleostomi</taxon>
        <taxon>Actinopterygii</taxon>
        <taxon>Neopterygii</taxon>
        <taxon>Teleostei</taxon>
        <taxon>Protacanthopterygii</taxon>
        <taxon>Salmoniformes</taxon>
        <taxon>Salmonidae</taxon>
        <taxon>Salmoninae</taxon>
        <taxon>Salmo</taxon>
    </lineage>
</organism>
<reference evidence="4" key="1">
    <citation type="submission" date="2021-04" db="EMBL/GenBank/DDBJ databases">
        <authorList>
            <consortium name="Wellcome Sanger Institute Data Sharing"/>
        </authorList>
    </citation>
    <scope>NUCLEOTIDE SEQUENCE [LARGE SCALE GENOMIC DNA]</scope>
</reference>
<dbReference type="InterPro" id="IPR013783">
    <property type="entry name" value="Ig-like_fold"/>
</dbReference>
<dbReference type="GO" id="GO:0009897">
    <property type="term" value="C:external side of plasma membrane"/>
    <property type="evidence" value="ECO:0007669"/>
    <property type="project" value="TreeGrafter"/>
</dbReference>
<dbReference type="InterPro" id="IPR003599">
    <property type="entry name" value="Ig_sub"/>
</dbReference>
<evidence type="ECO:0000259" key="3">
    <source>
        <dbReference type="PROSITE" id="PS50835"/>
    </source>
</evidence>
<keyword evidence="1" id="KW-0812">Transmembrane</keyword>
<reference evidence="4" key="2">
    <citation type="submission" date="2025-08" db="UniProtKB">
        <authorList>
            <consortium name="Ensembl"/>
        </authorList>
    </citation>
    <scope>IDENTIFICATION</scope>
</reference>
<dbReference type="GO" id="GO:0070374">
    <property type="term" value="P:positive regulation of ERK1 and ERK2 cascade"/>
    <property type="evidence" value="ECO:0007669"/>
    <property type="project" value="TreeGrafter"/>
</dbReference>
<dbReference type="RefSeq" id="XP_029578488.1">
    <property type="nucleotide sequence ID" value="XM_029722628.1"/>
</dbReference>
<feature type="domain" description="Ig-like" evidence="3">
    <location>
        <begin position="10"/>
        <end position="123"/>
    </location>
</feature>
<dbReference type="CDD" id="cd00096">
    <property type="entry name" value="Ig"/>
    <property type="match status" value="1"/>
</dbReference>
<reference evidence="4" key="3">
    <citation type="submission" date="2025-09" db="UniProtKB">
        <authorList>
            <consortium name="Ensembl"/>
        </authorList>
    </citation>
    <scope>IDENTIFICATION</scope>
</reference>
<dbReference type="InterPro" id="IPR003598">
    <property type="entry name" value="Ig_sub2"/>
</dbReference>
<evidence type="ECO:0000256" key="2">
    <source>
        <dbReference type="SAM" id="SignalP"/>
    </source>
</evidence>
<evidence type="ECO:0000313" key="4">
    <source>
        <dbReference type="Ensembl" id="ENSSTUP00000001423.1"/>
    </source>
</evidence>
<feature type="chain" id="PRO_5025668986" evidence="2">
    <location>
        <begin position="24"/>
        <end position="331"/>
    </location>
</feature>
<dbReference type="SMART" id="SM00409">
    <property type="entry name" value="IG"/>
    <property type="match status" value="1"/>
</dbReference>
<dbReference type="GO" id="GO:0042289">
    <property type="term" value="F:MHC class II protein binding"/>
    <property type="evidence" value="ECO:0007669"/>
    <property type="project" value="TreeGrafter"/>
</dbReference>
<dbReference type="KEGG" id="stru:115167876"/>
<dbReference type="SUPFAM" id="SSF48726">
    <property type="entry name" value="Immunoglobulin"/>
    <property type="match status" value="1"/>
</dbReference>
<dbReference type="InParanoid" id="A0A673VXN2"/>
<dbReference type="GeneID" id="115167876"/>
<dbReference type="GO" id="GO:0042110">
    <property type="term" value="P:T cell activation"/>
    <property type="evidence" value="ECO:0007669"/>
    <property type="project" value="TreeGrafter"/>
</dbReference>
<feature type="signal peptide" evidence="2">
    <location>
        <begin position="1"/>
        <end position="23"/>
    </location>
</feature>
<keyword evidence="1" id="KW-0472">Membrane</keyword>
<dbReference type="GO" id="GO:0045121">
    <property type="term" value="C:membrane raft"/>
    <property type="evidence" value="ECO:0007669"/>
    <property type="project" value="TreeGrafter"/>
</dbReference>
<dbReference type="GO" id="GO:1990782">
    <property type="term" value="F:protein tyrosine kinase binding"/>
    <property type="evidence" value="ECO:0007669"/>
    <property type="project" value="TreeGrafter"/>
</dbReference>
<dbReference type="PROSITE" id="PS50835">
    <property type="entry name" value="IG_LIKE"/>
    <property type="match status" value="1"/>
</dbReference>
<dbReference type="Proteomes" id="UP000472277">
    <property type="component" value="Chromosome 1"/>
</dbReference>
<protein>
    <submittedName>
        <fullName evidence="4">Uncharacterized LOC115167876</fullName>
    </submittedName>
</protein>
<dbReference type="Gene3D" id="2.60.40.10">
    <property type="entry name" value="Immunoglobulins"/>
    <property type="match status" value="1"/>
</dbReference>
<dbReference type="PANTHER" id="PTHR11422">
    <property type="entry name" value="T-CELL SURFACE GLYCOPROTEIN CD4"/>
    <property type="match status" value="1"/>
</dbReference>
<dbReference type="GO" id="GO:0035723">
    <property type="term" value="P:interleukin-15-mediated signaling pathway"/>
    <property type="evidence" value="ECO:0007669"/>
    <property type="project" value="TreeGrafter"/>
</dbReference>
<dbReference type="PANTHER" id="PTHR11422:SF5">
    <property type="entry name" value="DIVERSE IMMUNOGLOBULIN DOMAIN-CONTAINING PROTEIN 1.1 ISOFORM X1-RELATED"/>
    <property type="match status" value="1"/>
</dbReference>
<gene>
    <name evidence="4" type="primary">LOC115167876</name>
</gene>
<name>A0A673VXN2_SALTR</name>
<keyword evidence="2" id="KW-0732">Signal</keyword>
<dbReference type="AlphaFoldDB" id="A0A673VXN2"/>
<keyword evidence="1" id="KW-1133">Transmembrane helix</keyword>